<reference evidence="3" key="1">
    <citation type="journal article" date="2023" name="Comput. Struct. Biotechnol. J.">
        <title>Discovery of a novel marine Bacteroidetes with a rich repertoire of carbohydrate-active enzymes.</title>
        <authorList>
            <person name="Chen B."/>
            <person name="Liu G."/>
            <person name="Chen Q."/>
            <person name="Wang H."/>
            <person name="Liu L."/>
            <person name="Tang K."/>
        </authorList>
    </citation>
    <scope>NUCLEOTIDE SEQUENCE</scope>
    <source>
        <strain evidence="3">TK19036</strain>
    </source>
</reference>
<gene>
    <name evidence="3" type="ORF">K4G66_28225</name>
</gene>
<reference evidence="3" key="2">
    <citation type="journal article" date="2024" name="Antonie Van Leeuwenhoek">
        <title>Roseihalotalea indica gen. nov., sp. nov., a halophilic Bacteroidetes from mesopelagic Southwest Indian Ocean with higher carbohydrate metabolic potential.</title>
        <authorList>
            <person name="Chen B."/>
            <person name="Zhang M."/>
            <person name="Lin D."/>
            <person name="Ye J."/>
            <person name="Tang K."/>
        </authorList>
    </citation>
    <scope>NUCLEOTIDE SEQUENCE</scope>
    <source>
        <strain evidence="3">TK19036</strain>
    </source>
</reference>
<dbReference type="Pfam" id="PF05816">
    <property type="entry name" value="TelA"/>
    <property type="match status" value="1"/>
</dbReference>
<dbReference type="InterPro" id="IPR008863">
    <property type="entry name" value="Toxic_anion-R_TelA"/>
</dbReference>
<proteinExistence type="inferred from homology"/>
<name>A0AA49GPA1_9BACT</name>
<dbReference type="EMBL" id="CP120682">
    <property type="protein sequence ID" value="WKN36255.1"/>
    <property type="molecule type" value="Genomic_DNA"/>
</dbReference>
<protein>
    <submittedName>
        <fullName evidence="3">Toxic anion resistance protein</fullName>
    </submittedName>
</protein>
<dbReference type="AlphaFoldDB" id="A0AA49GPA1"/>
<evidence type="ECO:0000313" key="3">
    <source>
        <dbReference type="EMBL" id="WKN36255.1"/>
    </source>
</evidence>
<evidence type="ECO:0000256" key="2">
    <source>
        <dbReference type="SAM" id="MobiDB-lite"/>
    </source>
</evidence>
<feature type="compositionally biased region" description="Polar residues" evidence="2">
    <location>
        <begin position="9"/>
        <end position="18"/>
    </location>
</feature>
<feature type="region of interest" description="Disordered" evidence="2">
    <location>
        <begin position="1"/>
        <end position="42"/>
    </location>
</feature>
<accession>A0AA49GPA1</accession>
<dbReference type="PANTHER" id="PTHR38432">
    <property type="entry name" value="TELA-LIKE PROTEIN SAOUHSC_01408"/>
    <property type="match status" value="1"/>
</dbReference>
<evidence type="ECO:0000256" key="1">
    <source>
        <dbReference type="ARBA" id="ARBA00005541"/>
    </source>
</evidence>
<organism evidence="3">
    <name type="scientific">Roseihalotalea indica</name>
    <dbReference type="NCBI Taxonomy" id="2867963"/>
    <lineage>
        <taxon>Bacteria</taxon>
        <taxon>Pseudomonadati</taxon>
        <taxon>Bacteroidota</taxon>
        <taxon>Cytophagia</taxon>
        <taxon>Cytophagales</taxon>
        <taxon>Catalimonadaceae</taxon>
        <taxon>Roseihalotalea</taxon>
    </lineage>
</organism>
<dbReference type="PANTHER" id="PTHR38432:SF1">
    <property type="entry name" value="TELA-LIKE PROTEIN SAOUHSC_01408"/>
    <property type="match status" value="1"/>
</dbReference>
<comment type="similarity">
    <text evidence="1">Belongs to the TelA family.</text>
</comment>
<sequence>METKKTSTDQDLTLQPATASAVMEELSSLEKKKPESDPALESKTSQLADELLSSNLDELSKKRYVNEMGMKHQTALAHHSKILDQSIRTLSHSQDGSKVADSLLDLRKQVEEINPKHYDLNSPSGSGARFFRNILGKKNSISRYLEKYEASSAVIADIIKNLEAGRQQLIDDNKTLDIDKQQMRNSLDGLTRAQAIGESLYQKLEEKARNMEVDSDERRFVEEELLFALNQRIIDIQTALAVNQQGVISYDMLMRNNRELITGINRTITITASALRVAVTTRLALNNQKKVLDAKKKVDQTTADLIEDNARVLQKQGVEIQKQAASSTLDVEKLTSAFNTLNQAMDEVSAFRRESIPLMRQQVVKFQQLTSEAAATIDRMERGNAAKDTVLIDITDDLSKS</sequence>